<accession>A0ABV4XQY4</accession>
<organism evidence="1 2">
    <name type="scientific">Floridaenema flaviceps BLCC-F50</name>
    <dbReference type="NCBI Taxonomy" id="3153642"/>
    <lineage>
        <taxon>Bacteria</taxon>
        <taxon>Bacillati</taxon>
        <taxon>Cyanobacteriota</taxon>
        <taxon>Cyanophyceae</taxon>
        <taxon>Oscillatoriophycideae</taxon>
        <taxon>Aerosakkonematales</taxon>
        <taxon>Aerosakkonemataceae</taxon>
        <taxon>Floridanema</taxon>
        <taxon>Floridanema flaviceps</taxon>
    </lineage>
</organism>
<comment type="caution">
    <text evidence="1">The sequence shown here is derived from an EMBL/GenBank/DDBJ whole genome shotgun (WGS) entry which is preliminary data.</text>
</comment>
<dbReference type="EMBL" id="JBHFNR010000099">
    <property type="protein sequence ID" value="MFB2894131.1"/>
    <property type="molecule type" value="Genomic_DNA"/>
</dbReference>
<evidence type="ECO:0008006" key="3">
    <source>
        <dbReference type="Google" id="ProtNLM"/>
    </source>
</evidence>
<keyword evidence="2" id="KW-1185">Reference proteome</keyword>
<dbReference type="Proteomes" id="UP001576784">
    <property type="component" value="Unassembled WGS sequence"/>
</dbReference>
<proteinExistence type="predicted"/>
<dbReference type="RefSeq" id="WP_413263779.1">
    <property type="nucleotide sequence ID" value="NZ_JBHFNR010000099.1"/>
</dbReference>
<name>A0ABV4XQY4_9CYAN</name>
<sequence length="302" mass="34515">MTRFIHDQFAKDYLEKLLTPYGVVQAPRRVAGEVREIDVWFAPNSQQNSPPEALGLLGRLATTISIFEPYRNAASDEEIGDCLLKILEVRGELRREANRNNTRLQESDLPRLWIITPTASENLLSQFGAIPNQDWVTGIYFLPSYFRSAIIAVHQLPPTTDTLWLRILGKGNVQKRAIDELESLPVNNPYRAAALELLYNLQRNLQANQVQVQDEEDRELIMRLAPLYQQDREQAMQQGVQEGERLVVENLLRVRFGSLDAELLSVIDRLLSLPPEELSTILLQLSNLSREELIARFESQNS</sequence>
<evidence type="ECO:0000313" key="1">
    <source>
        <dbReference type="EMBL" id="MFB2894131.1"/>
    </source>
</evidence>
<evidence type="ECO:0000313" key="2">
    <source>
        <dbReference type="Proteomes" id="UP001576784"/>
    </source>
</evidence>
<reference evidence="1 2" key="1">
    <citation type="submission" date="2024-09" db="EMBL/GenBank/DDBJ databases">
        <title>Floridaenema gen nov. (Aerosakkonemataceae, Aerosakkonematales ord. nov., Cyanobacteria) from benthic tropical and subtropical fresh waters, with the description of four new species.</title>
        <authorList>
            <person name="Moretto J.A."/>
            <person name="Berthold D.E."/>
            <person name="Lefler F.W."/>
            <person name="Huang I.-S."/>
            <person name="Laughinghouse H. IV."/>
        </authorList>
    </citation>
    <scope>NUCLEOTIDE SEQUENCE [LARGE SCALE GENOMIC DNA]</scope>
    <source>
        <strain evidence="1 2">BLCC-F50</strain>
    </source>
</reference>
<protein>
    <recommendedName>
        <fullName evidence="3">Flagellar assembly protein H</fullName>
    </recommendedName>
</protein>
<gene>
    <name evidence="1" type="ORF">ACE1CI_14570</name>
</gene>